<comment type="similarity">
    <text evidence="1 5">Belongs to the glutathione peroxidase family.</text>
</comment>
<evidence type="ECO:0000313" key="8">
    <source>
        <dbReference type="Proteomes" id="UP000199403"/>
    </source>
</evidence>
<dbReference type="PANTHER" id="PTHR11592:SF134">
    <property type="entry name" value="PHOSPHOLIPID HYDROPEROXIDE GLUTATHIONE PEROXIDASE"/>
    <property type="match status" value="1"/>
</dbReference>
<dbReference type="PROSITE" id="PS00460">
    <property type="entry name" value="GLUTATHIONE_PEROXID_1"/>
    <property type="match status" value="1"/>
</dbReference>
<dbReference type="CDD" id="cd00340">
    <property type="entry name" value="GSH_Peroxidase"/>
    <property type="match status" value="1"/>
</dbReference>
<accession>A0A1H6UC94</accession>
<dbReference type="GO" id="GO:0004601">
    <property type="term" value="F:peroxidase activity"/>
    <property type="evidence" value="ECO:0007669"/>
    <property type="project" value="UniProtKB-KW"/>
</dbReference>
<dbReference type="FunFam" id="3.40.30.10:FF:000010">
    <property type="entry name" value="Glutathione peroxidase"/>
    <property type="match status" value="1"/>
</dbReference>
<sequence length="201" mass="22825">MNTFTYLLVIGMLATQVSHVSQTSSSTDDNRFESTLTHSPMKAPADFYDFTLNDIDGNPVDFSQYKGKKLLIVNVASKCGYTPQYAELQELYEAYKDDLTILAFPANNFGGQEPGTNEDIKTFCTENYGVSFPIFEKISVKGVDKHPLYRWLSDKNLNGWNSTEPSWNFCKYFVNEKGDLVKFFPSSVKPMDEEIIKLIKS</sequence>
<dbReference type="GO" id="GO:0006979">
    <property type="term" value="P:response to oxidative stress"/>
    <property type="evidence" value="ECO:0007669"/>
    <property type="project" value="InterPro"/>
</dbReference>
<dbReference type="InterPro" id="IPR000889">
    <property type="entry name" value="Glutathione_peroxidase"/>
</dbReference>
<evidence type="ECO:0000256" key="5">
    <source>
        <dbReference type="RuleBase" id="RU000499"/>
    </source>
</evidence>
<reference evidence="8" key="1">
    <citation type="submission" date="2016-10" db="EMBL/GenBank/DDBJ databases">
        <authorList>
            <person name="Varghese N."/>
            <person name="Submissions S."/>
        </authorList>
    </citation>
    <scope>NUCLEOTIDE SEQUENCE [LARGE SCALE GENOMIC DNA]</scope>
    <source>
        <strain evidence="8">IBRC-M 10761</strain>
    </source>
</reference>
<dbReference type="RefSeq" id="WP_244891060.1">
    <property type="nucleotide sequence ID" value="NZ_FNZH01000001.1"/>
</dbReference>
<dbReference type="STRING" id="1416801.SAMN05192553_101682"/>
<dbReference type="Proteomes" id="UP000199403">
    <property type="component" value="Unassembled WGS sequence"/>
</dbReference>
<organism evidence="7 8">
    <name type="scientific">Cyclobacterium xiamenense</name>
    <dbReference type="NCBI Taxonomy" id="1297121"/>
    <lineage>
        <taxon>Bacteria</taxon>
        <taxon>Pseudomonadati</taxon>
        <taxon>Bacteroidota</taxon>
        <taxon>Cytophagia</taxon>
        <taxon>Cytophagales</taxon>
        <taxon>Cyclobacteriaceae</taxon>
        <taxon>Cyclobacterium</taxon>
    </lineage>
</organism>
<dbReference type="InterPro" id="IPR036249">
    <property type="entry name" value="Thioredoxin-like_sf"/>
</dbReference>
<dbReference type="PROSITE" id="PS51352">
    <property type="entry name" value="THIOREDOXIN_2"/>
    <property type="match status" value="1"/>
</dbReference>
<evidence type="ECO:0000256" key="3">
    <source>
        <dbReference type="ARBA" id="ARBA00023002"/>
    </source>
</evidence>
<keyword evidence="3 5" id="KW-0560">Oxidoreductase</keyword>
<protein>
    <recommendedName>
        <fullName evidence="5">Glutathione peroxidase</fullName>
    </recommendedName>
</protein>
<feature type="domain" description="Thioredoxin" evidence="6">
    <location>
        <begin position="41"/>
        <end position="201"/>
    </location>
</feature>
<evidence type="ECO:0000313" key="7">
    <source>
        <dbReference type="EMBL" id="SEI88264.1"/>
    </source>
</evidence>
<evidence type="ECO:0000256" key="2">
    <source>
        <dbReference type="ARBA" id="ARBA00022559"/>
    </source>
</evidence>
<evidence type="ECO:0000256" key="4">
    <source>
        <dbReference type="PIRSR" id="PIRSR000303-1"/>
    </source>
</evidence>
<dbReference type="InterPro" id="IPR013766">
    <property type="entry name" value="Thioredoxin_domain"/>
</dbReference>
<evidence type="ECO:0000256" key="1">
    <source>
        <dbReference type="ARBA" id="ARBA00006926"/>
    </source>
</evidence>
<dbReference type="PROSITE" id="PS51355">
    <property type="entry name" value="GLUTATHIONE_PEROXID_3"/>
    <property type="match status" value="1"/>
</dbReference>
<dbReference type="InterPro" id="IPR029759">
    <property type="entry name" value="GPX_AS"/>
</dbReference>
<dbReference type="PIRSF" id="PIRSF000303">
    <property type="entry name" value="Glutathion_perox"/>
    <property type="match status" value="1"/>
</dbReference>
<name>A0A1H6UC94_9BACT</name>
<keyword evidence="8" id="KW-1185">Reference proteome</keyword>
<evidence type="ECO:0000259" key="6">
    <source>
        <dbReference type="PROSITE" id="PS51352"/>
    </source>
</evidence>
<dbReference type="AlphaFoldDB" id="A0A1H6UC94"/>
<proteinExistence type="inferred from homology"/>
<dbReference type="Gene3D" id="3.40.30.10">
    <property type="entry name" value="Glutaredoxin"/>
    <property type="match status" value="1"/>
</dbReference>
<dbReference type="PRINTS" id="PR01011">
    <property type="entry name" value="GLUTPROXDASE"/>
</dbReference>
<feature type="active site" evidence="4">
    <location>
        <position position="79"/>
    </location>
</feature>
<dbReference type="SUPFAM" id="SSF52833">
    <property type="entry name" value="Thioredoxin-like"/>
    <property type="match status" value="1"/>
</dbReference>
<keyword evidence="2 5" id="KW-0575">Peroxidase</keyword>
<dbReference type="EMBL" id="FNZH01000001">
    <property type="protein sequence ID" value="SEI88264.1"/>
    <property type="molecule type" value="Genomic_DNA"/>
</dbReference>
<dbReference type="Pfam" id="PF00255">
    <property type="entry name" value="GSHPx"/>
    <property type="match status" value="1"/>
</dbReference>
<dbReference type="PANTHER" id="PTHR11592">
    <property type="entry name" value="GLUTATHIONE PEROXIDASE"/>
    <property type="match status" value="1"/>
</dbReference>
<gene>
    <name evidence="7" type="ORF">SAMN05192553_101682</name>
</gene>